<evidence type="ECO:0000313" key="3">
    <source>
        <dbReference type="EMBL" id="SFN88327.1"/>
    </source>
</evidence>
<dbReference type="AlphaFoldDB" id="A0A1I5CN22"/>
<keyword evidence="4" id="KW-1185">Reference proteome</keyword>
<proteinExistence type="predicted"/>
<dbReference type="Pfam" id="PF12770">
    <property type="entry name" value="CHAT"/>
    <property type="match status" value="1"/>
</dbReference>
<dbReference type="RefSeq" id="WP_075011833.1">
    <property type="nucleotide sequence ID" value="NZ_FOWE01000001.1"/>
</dbReference>
<dbReference type="InterPro" id="IPR024983">
    <property type="entry name" value="CHAT_dom"/>
</dbReference>
<reference evidence="4" key="1">
    <citation type="submission" date="2016-10" db="EMBL/GenBank/DDBJ databases">
        <authorList>
            <person name="Varghese N."/>
            <person name="Submissions S."/>
        </authorList>
    </citation>
    <scope>NUCLEOTIDE SEQUENCE [LARGE SCALE GENOMIC DNA]</scope>
    <source>
        <strain evidence="4">DSM 43161</strain>
    </source>
</reference>
<dbReference type="EMBL" id="FOWE01000001">
    <property type="protein sequence ID" value="SFN88327.1"/>
    <property type="molecule type" value="Genomic_DNA"/>
</dbReference>
<evidence type="ECO:0000256" key="1">
    <source>
        <dbReference type="SAM" id="MobiDB-lite"/>
    </source>
</evidence>
<dbReference type="Proteomes" id="UP000183642">
    <property type="component" value="Unassembled WGS sequence"/>
</dbReference>
<sequence length="494" mass="55693">MSGYDFRITLDGAEVRCVYDSPDSGRNEVRGVIRRESHLETIQVLEQWLKRWERIADLEQRGRITSQPRLTSSRALSLLVPDTFKILGNHLWQLALDGPPGERLTQARRDQLRSDDETGPRIRVRLVFEDGAQDLAALPWEFVRCPDPAFYLATETNLVLGRFVAGKGESEIRCSEDEKVRVLFVVCLPTTEDFTAERQEIRELQAELEAVTALEIEPVDEWDPAEVVTRLRGFRDRRHHVDVVHLVALCKDVGGRPQLYLPDGHGGAGWDDPQPVVDTLTSERAARPTLVVLHLSDWDQDPSEHFEQLAPAFVTADIPAVLAMQYPMPPRKGRAFVKSIYERLAAGERIGEAVQLARNQLFLGVQLNRQFGTPVLYLQSRVDGNLIRRAVAPDADEGRLEAPATQPQPRTPESRQPAGDVRAVLLRLLGNQGTRTPAVEALTRWVRDVPWPDDPGKARQLIRIKRRDESDDADTRALCELMLGEIEFRFGTAG</sequence>
<feature type="domain" description="CHAT" evidence="2">
    <location>
        <begin position="100"/>
        <end position="362"/>
    </location>
</feature>
<gene>
    <name evidence="3" type="ORF">SAMN05660359_00417</name>
</gene>
<evidence type="ECO:0000259" key="2">
    <source>
        <dbReference type="Pfam" id="PF12770"/>
    </source>
</evidence>
<protein>
    <submittedName>
        <fullName evidence="3">CHAT domain-containing protein</fullName>
    </submittedName>
</protein>
<accession>A0A1I5CN22</accession>
<evidence type="ECO:0000313" key="4">
    <source>
        <dbReference type="Proteomes" id="UP000183642"/>
    </source>
</evidence>
<organism evidence="3 4">
    <name type="scientific">Geodermatophilus obscurus</name>
    <dbReference type="NCBI Taxonomy" id="1861"/>
    <lineage>
        <taxon>Bacteria</taxon>
        <taxon>Bacillati</taxon>
        <taxon>Actinomycetota</taxon>
        <taxon>Actinomycetes</taxon>
        <taxon>Geodermatophilales</taxon>
        <taxon>Geodermatophilaceae</taxon>
        <taxon>Geodermatophilus</taxon>
    </lineage>
</organism>
<dbReference type="OrthoDB" id="8253226at2"/>
<name>A0A1I5CN22_9ACTN</name>
<feature type="region of interest" description="Disordered" evidence="1">
    <location>
        <begin position="393"/>
        <end position="417"/>
    </location>
</feature>